<dbReference type="PROSITE" id="PS50968">
    <property type="entry name" value="BIOTINYL_LIPOYL"/>
    <property type="match status" value="1"/>
</dbReference>
<evidence type="ECO:0000256" key="3">
    <source>
        <dbReference type="ARBA" id="ARBA00022679"/>
    </source>
</evidence>
<comment type="caution">
    <text evidence="10">The sequence shown here is derived from an EMBL/GenBank/DDBJ whole genome shotgun (WGS) entry which is preliminary data.</text>
</comment>
<dbReference type="Pfam" id="PF00364">
    <property type="entry name" value="Biotin_lipoyl"/>
    <property type="match status" value="1"/>
</dbReference>
<dbReference type="Pfam" id="PF02817">
    <property type="entry name" value="E3_binding"/>
    <property type="match status" value="1"/>
</dbReference>
<feature type="compositionally biased region" description="Low complexity" evidence="7">
    <location>
        <begin position="91"/>
        <end position="115"/>
    </location>
</feature>
<evidence type="ECO:0000259" key="9">
    <source>
        <dbReference type="PROSITE" id="PS51826"/>
    </source>
</evidence>
<dbReference type="PROSITE" id="PS00189">
    <property type="entry name" value="LIPOYL"/>
    <property type="match status" value="1"/>
</dbReference>
<gene>
    <name evidence="10" type="ORF">GCM10010285_20390</name>
</gene>
<feature type="region of interest" description="Disordered" evidence="7">
    <location>
        <begin position="226"/>
        <end position="248"/>
    </location>
</feature>
<dbReference type="InterPro" id="IPR004167">
    <property type="entry name" value="PSBD"/>
</dbReference>
<evidence type="ECO:0000313" key="10">
    <source>
        <dbReference type="EMBL" id="GGS40954.1"/>
    </source>
</evidence>
<keyword evidence="3 6" id="KW-0808">Transferase</keyword>
<proteinExistence type="inferred from homology"/>
<dbReference type="EC" id="2.3.1.-" evidence="6"/>
<dbReference type="CDD" id="cd06849">
    <property type="entry name" value="lipoyl_domain"/>
    <property type="match status" value="1"/>
</dbReference>
<evidence type="ECO:0000256" key="7">
    <source>
        <dbReference type="SAM" id="MobiDB-lite"/>
    </source>
</evidence>
<comment type="cofactor">
    <cofactor evidence="1 6">
        <name>(R)-lipoate</name>
        <dbReference type="ChEBI" id="CHEBI:83088"/>
    </cofactor>
</comment>
<evidence type="ECO:0000256" key="5">
    <source>
        <dbReference type="ARBA" id="ARBA00023315"/>
    </source>
</evidence>
<feature type="domain" description="Lipoyl-binding" evidence="8">
    <location>
        <begin position="9"/>
        <end position="84"/>
    </location>
</feature>
<dbReference type="SUPFAM" id="SSF51230">
    <property type="entry name" value="Single hybrid motif"/>
    <property type="match status" value="1"/>
</dbReference>
<dbReference type="Gene3D" id="2.40.50.100">
    <property type="match status" value="1"/>
</dbReference>
<dbReference type="Proteomes" id="UP000597853">
    <property type="component" value="Unassembled WGS sequence"/>
</dbReference>
<evidence type="ECO:0000256" key="4">
    <source>
        <dbReference type="ARBA" id="ARBA00022823"/>
    </source>
</evidence>
<evidence type="ECO:0000256" key="2">
    <source>
        <dbReference type="ARBA" id="ARBA00007317"/>
    </source>
</evidence>
<dbReference type="InterPro" id="IPR036625">
    <property type="entry name" value="E3-bd_dom_sf"/>
</dbReference>
<dbReference type="InterPro" id="IPR050743">
    <property type="entry name" value="2-oxoacid_DH_E2_comp"/>
</dbReference>
<dbReference type="InterPro" id="IPR003016">
    <property type="entry name" value="2-oxoA_DH_lipoyl-BS"/>
</dbReference>
<dbReference type="PROSITE" id="PS51826">
    <property type="entry name" value="PSBD"/>
    <property type="match status" value="1"/>
</dbReference>
<name>A0ABQ2SWA8_STREZ</name>
<evidence type="ECO:0000259" key="8">
    <source>
        <dbReference type="PROSITE" id="PS50968"/>
    </source>
</evidence>
<keyword evidence="4 6" id="KW-0450">Lipoyl</keyword>
<comment type="similarity">
    <text evidence="2 6">Belongs to the 2-oxoacid dehydrogenase family.</text>
</comment>
<feature type="domain" description="Peripheral subunit-binding (PSBD)" evidence="9">
    <location>
        <begin position="187"/>
        <end position="224"/>
    </location>
</feature>
<organism evidence="10 11">
    <name type="scientific">Streptomyces pseudogriseolus</name>
    <name type="common">Streptomyces gancidicus</name>
    <name type="synonym">Streptomyces rubiginosus</name>
    <dbReference type="NCBI Taxonomy" id="36817"/>
    <lineage>
        <taxon>Bacteria</taxon>
        <taxon>Bacillati</taxon>
        <taxon>Actinomycetota</taxon>
        <taxon>Actinomycetes</taxon>
        <taxon>Kitasatosporales</taxon>
        <taxon>Streptomycetaceae</taxon>
        <taxon>Streptomyces</taxon>
        <taxon>Streptomyces pseudogriseolus group</taxon>
    </lineage>
</organism>
<protein>
    <recommendedName>
        <fullName evidence="6">Dihydrolipoamide acetyltransferase component of pyruvate dehydrogenase complex</fullName>
        <ecNumber evidence="6">2.3.1.-</ecNumber>
    </recommendedName>
</protein>
<dbReference type="InterPro" id="IPR001078">
    <property type="entry name" value="2-oxoacid_DH_actylTfrase"/>
</dbReference>
<feature type="region of interest" description="Disordered" evidence="7">
    <location>
        <begin position="91"/>
        <end position="190"/>
    </location>
</feature>
<keyword evidence="11" id="KW-1185">Reference proteome</keyword>
<reference evidence="11" key="1">
    <citation type="journal article" date="2019" name="Int. J. Syst. Evol. Microbiol.">
        <title>The Global Catalogue of Microorganisms (GCM) 10K type strain sequencing project: providing services to taxonomists for standard genome sequencing and annotation.</title>
        <authorList>
            <consortium name="The Broad Institute Genomics Platform"/>
            <consortium name="The Broad Institute Genome Sequencing Center for Infectious Disease"/>
            <person name="Wu L."/>
            <person name="Ma J."/>
        </authorList>
    </citation>
    <scope>NUCLEOTIDE SEQUENCE [LARGE SCALE GENOMIC DNA]</scope>
    <source>
        <strain evidence="11">JCM 4416</strain>
    </source>
</reference>
<dbReference type="Gene3D" id="4.10.320.10">
    <property type="entry name" value="E3-binding domain"/>
    <property type="match status" value="1"/>
</dbReference>
<keyword evidence="10" id="KW-0670">Pyruvate</keyword>
<dbReference type="Pfam" id="PF00198">
    <property type="entry name" value="2-oxoacid_dh"/>
    <property type="match status" value="1"/>
</dbReference>
<accession>A0ABQ2SWA8</accession>
<sequence length="489" mass="50363">MTTMTNASVREFKMPDVGEGLTEAEILKWYVQPGDTVTDGQVVCEVETAKAAVELPIPYDGVVRALHFPEGTTVDVGTSIIAVEVAGGAAPAQEEAPAAPAPAAEPEQSAEQPAARQPVLVGYGVATSSTRRRPRKQAQDPAAQQAASAVQSELNGHGAAPAAPPAPAAPVAPAAPASSAAPAQRPLAKPPVRKLAKDLGVDLATVTPTGPDGVITRDDVHAAVAAAQAPQQAAPAAQPAAPAAPAPSAAPAAYDSVRETRIPVKGVRKATAAAMVGSAFTAPHVTEFVTVDVTRTMKLVEELKQDKEFAGLRVNPLLLIAKALLVAIRRNPDINASWDEAAQEIVVKHYVNLGIAAATPRGLIVPNIKDAHAKTLPELAASLGELVSTAREGRTSPSAMQGGTVTITNVGVFGVDTGTPILNPGESAILAVGAIKLQPWVHKGKVKPRQVTTLALSFDHRLVDGELGSKVLADVAAVLEQPKRLITWA</sequence>
<feature type="compositionally biased region" description="Low complexity" evidence="7">
    <location>
        <begin position="139"/>
        <end position="151"/>
    </location>
</feature>
<dbReference type="SUPFAM" id="SSF47005">
    <property type="entry name" value="Peripheral subunit-binding domain of 2-oxo acid dehydrogenase complex"/>
    <property type="match status" value="1"/>
</dbReference>
<evidence type="ECO:0000256" key="1">
    <source>
        <dbReference type="ARBA" id="ARBA00001938"/>
    </source>
</evidence>
<dbReference type="PANTHER" id="PTHR43178:SF5">
    <property type="entry name" value="LIPOAMIDE ACYLTRANSFERASE COMPONENT OF BRANCHED-CHAIN ALPHA-KETO ACID DEHYDROGENASE COMPLEX, MITOCHONDRIAL"/>
    <property type="match status" value="1"/>
</dbReference>
<dbReference type="InterPro" id="IPR011053">
    <property type="entry name" value="Single_hybrid_motif"/>
</dbReference>
<evidence type="ECO:0000256" key="6">
    <source>
        <dbReference type="RuleBase" id="RU003423"/>
    </source>
</evidence>
<dbReference type="Gene3D" id="3.30.559.10">
    <property type="entry name" value="Chloramphenicol acetyltransferase-like domain"/>
    <property type="match status" value="1"/>
</dbReference>
<dbReference type="PANTHER" id="PTHR43178">
    <property type="entry name" value="DIHYDROLIPOAMIDE ACETYLTRANSFERASE COMPONENT OF PYRUVATE DEHYDROGENASE COMPLEX"/>
    <property type="match status" value="1"/>
</dbReference>
<feature type="compositionally biased region" description="Low complexity" evidence="7">
    <location>
        <begin position="171"/>
        <end position="183"/>
    </location>
</feature>
<dbReference type="EMBL" id="BMTX01000004">
    <property type="protein sequence ID" value="GGS40954.1"/>
    <property type="molecule type" value="Genomic_DNA"/>
</dbReference>
<dbReference type="InterPro" id="IPR000089">
    <property type="entry name" value="Biotin_lipoyl"/>
</dbReference>
<evidence type="ECO:0000313" key="11">
    <source>
        <dbReference type="Proteomes" id="UP000597853"/>
    </source>
</evidence>
<keyword evidence="5 6" id="KW-0012">Acyltransferase</keyword>
<dbReference type="SUPFAM" id="SSF52777">
    <property type="entry name" value="CoA-dependent acyltransferases"/>
    <property type="match status" value="1"/>
</dbReference>
<dbReference type="InterPro" id="IPR023213">
    <property type="entry name" value="CAT-like_dom_sf"/>
</dbReference>